<name>A0A165EE76_9BASI</name>
<dbReference type="InParanoid" id="A0A165EE76"/>
<gene>
    <name evidence="1" type="ORF">CALCODRAFT_499475</name>
</gene>
<evidence type="ECO:0008006" key="3">
    <source>
        <dbReference type="Google" id="ProtNLM"/>
    </source>
</evidence>
<dbReference type="OrthoDB" id="10416402at2759"/>
<protein>
    <recommendedName>
        <fullName evidence="3">C2H2-type domain-containing protein</fullName>
    </recommendedName>
</protein>
<sequence length="235" mass="27604">MSPPGQPNMTCGIYATHFHDLYRHRIVHMMWETLLYERAELANEPTDLSDFVFGGFIGDFPKCKRCDKRFSRYDSLQRHLLKTTCEIMSPGDKADRDLRRERLDKEVRKSEALQHWIETPVPRPKVALAKVAYPSGTKAYRDVVILEIYEVEETYAPRYQVVTVKSGKEYQVKLFNHDEPGGVPFYTKQDDNVQLKTNAMTEWYAEGYRRLNTKEQELHIVIDKDGSWGRRRVRV</sequence>
<keyword evidence="2" id="KW-1185">Reference proteome</keyword>
<reference evidence="1 2" key="1">
    <citation type="journal article" date="2016" name="Mol. Biol. Evol.">
        <title>Comparative Genomics of Early-Diverging Mushroom-Forming Fungi Provides Insights into the Origins of Lignocellulose Decay Capabilities.</title>
        <authorList>
            <person name="Nagy L.G."/>
            <person name="Riley R."/>
            <person name="Tritt A."/>
            <person name="Adam C."/>
            <person name="Daum C."/>
            <person name="Floudas D."/>
            <person name="Sun H."/>
            <person name="Yadav J.S."/>
            <person name="Pangilinan J."/>
            <person name="Larsson K.H."/>
            <person name="Matsuura K."/>
            <person name="Barry K."/>
            <person name="Labutti K."/>
            <person name="Kuo R."/>
            <person name="Ohm R.A."/>
            <person name="Bhattacharya S.S."/>
            <person name="Shirouzu T."/>
            <person name="Yoshinaga Y."/>
            <person name="Martin F.M."/>
            <person name="Grigoriev I.V."/>
            <person name="Hibbett D.S."/>
        </authorList>
    </citation>
    <scope>NUCLEOTIDE SEQUENCE [LARGE SCALE GENOMIC DNA]</scope>
    <source>
        <strain evidence="1 2">HHB12733</strain>
    </source>
</reference>
<accession>A0A165EE76</accession>
<dbReference type="EMBL" id="KV424009">
    <property type="protein sequence ID" value="KZT54672.1"/>
    <property type="molecule type" value="Genomic_DNA"/>
</dbReference>
<proteinExistence type="predicted"/>
<organism evidence="1 2">
    <name type="scientific">Calocera cornea HHB12733</name>
    <dbReference type="NCBI Taxonomy" id="1353952"/>
    <lineage>
        <taxon>Eukaryota</taxon>
        <taxon>Fungi</taxon>
        <taxon>Dikarya</taxon>
        <taxon>Basidiomycota</taxon>
        <taxon>Agaricomycotina</taxon>
        <taxon>Dacrymycetes</taxon>
        <taxon>Dacrymycetales</taxon>
        <taxon>Dacrymycetaceae</taxon>
        <taxon>Calocera</taxon>
    </lineage>
</organism>
<dbReference type="AlphaFoldDB" id="A0A165EE76"/>
<evidence type="ECO:0000313" key="1">
    <source>
        <dbReference type="EMBL" id="KZT54672.1"/>
    </source>
</evidence>
<evidence type="ECO:0000313" key="2">
    <source>
        <dbReference type="Proteomes" id="UP000076842"/>
    </source>
</evidence>
<dbReference type="Proteomes" id="UP000076842">
    <property type="component" value="Unassembled WGS sequence"/>
</dbReference>